<dbReference type="PANTHER" id="PTHR14773:SF0">
    <property type="entry name" value="WD REPEAT-CONTAINING PROTEIN 76"/>
    <property type="match status" value="1"/>
</dbReference>
<evidence type="ECO:0000256" key="3">
    <source>
        <dbReference type="ARBA" id="ARBA00021234"/>
    </source>
</evidence>
<evidence type="ECO:0000256" key="6">
    <source>
        <dbReference type="PROSITE-ProRule" id="PRU00221"/>
    </source>
</evidence>
<dbReference type="KEGG" id="kmr:108237406"/>
<dbReference type="GO" id="GO:2000001">
    <property type="term" value="P:regulation of DNA damage checkpoint"/>
    <property type="evidence" value="ECO:0007669"/>
    <property type="project" value="TreeGrafter"/>
</dbReference>
<dbReference type="STRING" id="37003.ENSKMAP00000023742"/>
<protein>
    <recommendedName>
        <fullName evidence="3 7">WD repeat-containing protein 76</fullName>
    </recommendedName>
</protein>
<comment type="function">
    <text evidence="1 7">Specifically binds 5-hydroxymethylcytosine (5hmC), suggesting that it acts as a specific reader of 5hmC.</text>
</comment>
<reference evidence="9" key="2">
    <citation type="submission" date="2025-09" db="UniProtKB">
        <authorList>
            <consortium name="Ensembl"/>
        </authorList>
    </citation>
    <scope>IDENTIFICATION</scope>
</reference>
<keyword evidence="10" id="KW-1185">Reference proteome</keyword>
<dbReference type="FunFam" id="2.130.10.10:FF:000180">
    <property type="entry name" value="WD repeat-containing protein 76"/>
    <property type="match status" value="1"/>
</dbReference>
<feature type="compositionally biased region" description="Basic and acidic residues" evidence="8">
    <location>
        <begin position="31"/>
        <end position="40"/>
    </location>
</feature>
<evidence type="ECO:0000313" key="9">
    <source>
        <dbReference type="Ensembl" id="ENSKMAP00000023742.1"/>
    </source>
</evidence>
<dbReference type="GO" id="GO:0003677">
    <property type="term" value="F:DNA binding"/>
    <property type="evidence" value="ECO:0007669"/>
    <property type="project" value="TreeGrafter"/>
</dbReference>
<dbReference type="OrthoDB" id="9890280at2759"/>
<proteinExistence type="inferred from homology"/>
<dbReference type="InterPro" id="IPR050853">
    <property type="entry name" value="WD_repeat_DNA-damage-binding"/>
</dbReference>
<evidence type="ECO:0000313" key="10">
    <source>
        <dbReference type="Proteomes" id="UP000264800"/>
    </source>
</evidence>
<evidence type="ECO:0000256" key="5">
    <source>
        <dbReference type="ARBA" id="ARBA00022737"/>
    </source>
</evidence>
<dbReference type="InterPro" id="IPR036322">
    <property type="entry name" value="WD40_repeat_dom_sf"/>
</dbReference>
<keyword evidence="5" id="KW-0677">Repeat</keyword>
<dbReference type="Proteomes" id="UP000264800">
    <property type="component" value="Unplaced"/>
</dbReference>
<reference evidence="9" key="1">
    <citation type="submission" date="2025-08" db="UniProtKB">
        <authorList>
            <consortium name="Ensembl"/>
        </authorList>
    </citation>
    <scope>IDENTIFICATION</scope>
</reference>
<dbReference type="Pfam" id="PF00400">
    <property type="entry name" value="WD40"/>
    <property type="match status" value="1"/>
</dbReference>
<evidence type="ECO:0000256" key="1">
    <source>
        <dbReference type="ARBA" id="ARBA00002530"/>
    </source>
</evidence>
<dbReference type="SUPFAM" id="SSF50978">
    <property type="entry name" value="WD40 repeat-like"/>
    <property type="match status" value="1"/>
</dbReference>
<dbReference type="AlphaFoldDB" id="A0A3Q3GJH3"/>
<dbReference type="Ensembl" id="ENSKMAT00000024044.1">
    <property type="protein sequence ID" value="ENSKMAP00000023742.1"/>
    <property type="gene ID" value="ENSKMAG00000017609.1"/>
</dbReference>
<comment type="similarity">
    <text evidence="2 7">Belongs to the WD repeat DDB2/WDR76 family.</text>
</comment>
<dbReference type="CTD" id="79968"/>
<dbReference type="GO" id="GO:0005634">
    <property type="term" value="C:nucleus"/>
    <property type="evidence" value="ECO:0007669"/>
    <property type="project" value="TreeGrafter"/>
</dbReference>
<sequence length="575" mass="65023">MSSIHSCEVRVCRWNFVLEDSNNFPRKCTEMTTRRTKPVDTVKNQTPEVHSTRSSGRVRLAPKRLQYSPETREEHPRKKQKAKSQTEKESLTNKLKYEEDVENDDVEHNSDGRGGLSAYELERLENIRQNKAFLSSINLFQATEDLKQLTRPKPSQRGLRPHSSVKEVLPPRKSLRLQKKEAEMLTLPPEPRGTLVYEQSSTIKKPTGPLPMNPINMEEGFQLPAELPELCSEDTKERKMKLDLKTYCSALKSMAIADDGVVKVVKDRIFSAAFHPCSSRLLMAAGDKWGKVGLWNFGADWDDDGVLLFEPHTRPVGCMAFSTAHPTQLLTLSYDGSLRCMDVEKAVFDDVYDIDDDLKTFAFMSHDCSTLLVGNWYGEVAIVDRRTPGNSHKSLHSVDPKTLRCVSVHPLQMQYFAVAESRVVSIYDSRSLKKTKNCAVSQLHGHTKSISSAYFSPCTGNRILTTCMDDHIRIYDTSSVNTECPLLKSIRHDMHTGRWLSKLSAVWDPKKEDCFVVGSMMRPRRVQVFHESGQVLHSFMDSENLNTVLSVTAFHPTKNALLGGNSSGRLHLFSS</sequence>
<feature type="repeat" description="WD" evidence="6">
    <location>
        <begin position="443"/>
        <end position="479"/>
    </location>
</feature>
<dbReference type="GeneTree" id="ENSGT00510000048144"/>
<feature type="compositionally biased region" description="Basic and acidic residues" evidence="8">
    <location>
        <begin position="84"/>
        <end position="98"/>
    </location>
</feature>
<dbReference type="InterPro" id="IPR001680">
    <property type="entry name" value="WD40_rpt"/>
</dbReference>
<dbReference type="GeneID" id="108237406"/>
<organism evidence="9 10">
    <name type="scientific">Kryptolebias marmoratus</name>
    <name type="common">Mangrove killifish</name>
    <name type="synonym">Rivulus marmoratus</name>
    <dbReference type="NCBI Taxonomy" id="37003"/>
    <lineage>
        <taxon>Eukaryota</taxon>
        <taxon>Metazoa</taxon>
        <taxon>Chordata</taxon>
        <taxon>Craniata</taxon>
        <taxon>Vertebrata</taxon>
        <taxon>Euteleostomi</taxon>
        <taxon>Actinopterygii</taxon>
        <taxon>Neopterygii</taxon>
        <taxon>Teleostei</taxon>
        <taxon>Neoteleostei</taxon>
        <taxon>Acanthomorphata</taxon>
        <taxon>Ovalentaria</taxon>
        <taxon>Atherinomorphae</taxon>
        <taxon>Cyprinodontiformes</taxon>
        <taxon>Rivulidae</taxon>
        <taxon>Kryptolebias</taxon>
    </lineage>
</organism>
<dbReference type="Gene3D" id="2.130.10.10">
    <property type="entry name" value="YVTN repeat-like/Quinoprotein amine dehydrogenase"/>
    <property type="match status" value="1"/>
</dbReference>
<comment type="subunit">
    <text evidence="7">Interacts with CUL4A and/or CUL4B.</text>
</comment>
<evidence type="ECO:0000256" key="8">
    <source>
        <dbReference type="SAM" id="MobiDB-lite"/>
    </source>
</evidence>
<dbReference type="PANTHER" id="PTHR14773">
    <property type="entry name" value="WD REPEAT-CONTAINING PROTEIN 76"/>
    <property type="match status" value="1"/>
</dbReference>
<dbReference type="OMA" id="DPNTLYW"/>
<dbReference type="InterPro" id="IPR015943">
    <property type="entry name" value="WD40/YVTN_repeat-like_dom_sf"/>
</dbReference>
<feature type="region of interest" description="Disordered" evidence="8">
    <location>
        <begin position="31"/>
        <end position="114"/>
    </location>
</feature>
<accession>A0A3Q3GJH3</accession>
<dbReference type="RefSeq" id="XP_017274288.1">
    <property type="nucleotide sequence ID" value="XM_017418799.3"/>
</dbReference>
<feature type="compositionally biased region" description="Polar residues" evidence="8">
    <location>
        <begin position="42"/>
        <end position="55"/>
    </location>
</feature>
<dbReference type="PROSITE" id="PS50082">
    <property type="entry name" value="WD_REPEATS_2"/>
    <property type="match status" value="1"/>
</dbReference>
<evidence type="ECO:0000256" key="2">
    <source>
        <dbReference type="ARBA" id="ARBA00005434"/>
    </source>
</evidence>
<evidence type="ECO:0000256" key="7">
    <source>
        <dbReference type="RuleBase" id="RU365004"/>
    </source>
</evidence>
<name>A0A3Q3GJH3_KRYMA</name>
<dbReference type="SMART" id="SM00320">
    <property type="entry name" value="WD40"/>
    <property type="match status" value="5"/>
</dbReference>
<evidence type="ECO:0000256" key="4">
    <source>
        <dbReference type="ARBA" id="ARBA00022574"/>
    </source>
</evidence>
<keyword evidence="4 6" id="KW-0853">WD repeat</keyword>